<dbReference type="InterPro" id="IPR036390">
    <property type="entry name" value="WH_DNA-bd_sf"/>
</dbReference>
<dbReference type="InterPro" id="IPR011711">
    <property type="entry name" value="GntR_C"/>
</dbReference>
<organism evidence="5 6">
    <name type="scientific">Cutibacterium modestum</name>
    <dbReference type="NCBI Taxonomy" id="2559073"/>
    <lineage>
        <taxon>Bacteria</taxon>
        <taxon>Bacillati</taxon>
        <taxon>Actinomycetota</taxon>
        <taxon>Actinomycetes</taxon>
        <taxon>Propionibacteriales</taxon>
        <taxon>Propionibacteriaceae</taxon>
        <taxon>Cutibacterium</taxon>
    </lineage>
</organism>
<accession>A0AAD1KPV0</accession>
<dbReference type="PROSITE" id="PS50949">
    <property type="entry name" value="HTH_GNTR"/>
    <property type="match status" value="1"/>
</dbReference>
<keyword evidence="2" id="KW-0238">DNA-binding</keyword>
<dbReference type="GO" id="GO:0003700">
    <property type="term" value="F:DNA-binding transcription factor activity"/>
    <property type="evidence" value="ECO:0007669"/>
    <property type="project" value="InterPro"/>
</dbReference>
<dbReference type="GO" id="GO:0003677">
    <property type="term" value="F:DNA binding"/>
    <property type="evidence" value="ECO:0007669"/>
    <property type="project" value="UniProtKB-KW"/>
</dbReference>
<dbReference type="SUPFAM" id="SSF48008">
    <property type="entry name" value="GntR ligand-binding domain-like"/>
    <property type="match status" value="1"/>
</dbReference>
<feature type="domain" description="HTH gntR-type" evidence="4">
    <location>
        <begin position="50"/>
        <end position="117"/>
    </location>
</feature>
<evidence type="ECO:0000313" key="6">
    <source>
        <dbReference type="Proteomes" id="UP000825072"/>
    </source>
</evidence>
<dbReference type="AlphaFoldDB" id="A0AAD1KPV0"/>
<evidence type="ECO:0000256" key="3">
    <source>
        <dbReference type="ARBA" id="ARBA00023163"/>
    </source>
</evidence>
<dbReference type="SMART" id="SM00345">
    <property type="entry name" value="HTH_GNTR"/>
    <property type="match status" value="1"/>
</dbReference>
<dbReference type="InterPro" id="IPR036388">
    <property type="entry name" value="WH-like_DNA-bd_sf"/>
</dbReference>
<keyword evidence="3" id="KW-0804">Transcription</keyword>
<gene>
    <name evidence="5" type="ORF">KB1_15620</name>
</gene>
<reference evidence="5" key="1">
    <citation type="submission" date="2021-06" db="EMBL/GenBank/DDBJ databases">
        <title>Genome sequence of Cutibacterium modestum strain KB17-24694.</title>
        <authorList>
            <person name="Dekio I."/>
            <person name="Asahina A."/>
            <person name="Nishida M."/>
        </authorList>
    </citation>
    <scope>NUCLEOTIDE SEQUENCE</scope>
    <source>
        <strain evidence="5">KB17-24694</strain>
    </source>
</reference>
<evidence type="ECO:0000313" key="5">
    <source>
        <dbReference type="EMBL" id="BCY25572.1"/>
    </source>
</evidence>
<name>A0AAD1KPV0_9ACTN</name>
<protein>
    <submittedName>
        <fullName evidence="5">Transcriptional regulator</fullName>
    </submittedName>
</protein>
<proteinExistence type="predicted"/>
<evidence type="ECO:0000256" key="2">
    <source>
        <dbReference type="ARBA" id="ARBA00023125"/>
    </source>
</evidence>
<evidence type="ECO:0000256" key="1">
    <source>
        <dbReference type="ARBA" id="ARBA00023015"/>
    </source>
</evidence>
<sequence>MLTPTSSIGQVILGCPNYIRVYEEPLQRAFPKGIGSYPVICVIVPVMPQEFLASSVASRLGARIVDGDLQAGDVLRLEDIEQESAASRSVCREAVKILESLNLVRSRRHVGVTVLPSNQWDVLSPKVVHWHMSGNKREQEMSWTNELRIALEPTAARLAAERADGADLKELQDAVSGMTEAIRNDDSTGFAHHDHAFHRSLLAATRNPLYVAHIPMLLSYLAEQYGNRSLTTEDGAHLVQHRDILDAITMNDADAAEQSARALVLGLGRIVPQPSRRQVVPSA</sequence>
<dbReference type="EMBL" id="AP024747">
    <property type="protein sequence ID" value="BCY25572.1"/>
    <property type="molecule type" value="Genomic_DNA"/>
</dbReference>
<dbReference type="Proteomes" id="UP000825072">
    <property type="component" value="Chromosome 1"/>
</dbReference>
<dbReference type="InterPro" id="IPR000524">
    <property type="entry name" value="Tscrpt_reg_HTH_GntR"/>
</dbReference>
<dbReference type="PANTHER" id="PTHR43537:SF44">
    <property type="entry name" value="GNTR FAMILY REGULATORY PROTEIN"/>
    <property type="match status" value="1"/>
</dbReference>
<dbReference type="Gene3D" id="1.10.10.10">
    <property type="entry name" value="Winged helix-like DNA-binding domain superfamily/Winged helix DNA-binding domain"/>
    <property type="match status" value="1"/>
</dbReference>
<keyword evidence="1" id="KW-0805">Transcription regulation</keyword>
<dbReference type="Gene3D" id="1.20.120.530">
    <property type="entry name" value="GntR ligand-binding domain-like"/>
    <property type="match status" value="1"/>
</dbReference>
<dbReference type="SUPFAM" id="SSF46785">
    <property type="entry name" value="Winged helix' DNA-binding domain"/>
    <property type="match status" value="1"/>
</dbReference>
<dbReference type="SMART" id="SM00895">
    <property type="entry name" value="FCD"/>
    <property type="match status" value="1"/>
</dbReference>
<dbReference type="Pfam" id="PF00392">
    <property type="entry name" value="GntR"/>
    <property type="match status" value="1"/>
</dbReference>
<dbReference type="Pfam" id="PF07729">
    <property type="entry name" value="FCD"/>
    <property type="match status" value="1"/>
</dbReference>
<evidence type="ECO:0000259" key="4">
    <source>
        <dbReference type="PROSITE" id="PS50949"/>
    </source>
</evidence>
<dbReference type="PANTHER" id="PTHR43537">
    <property type="entry name" value="TRANSCRIPTIONAL REGULATOR, GNTR FAMILY"/>
    <property type="match status" value="1"/>
</dbReference>
<dbReference type="InterPro" id="IPR008920">
    <property type="entry name" value="TF_FadR/GntR_C"/>
</dbReference>